<feature type="compositionally biased region" description="Polar residues" evidence="6">
    <location>
        <begin position="46"/>
        <end position="56"/>
    </location>
</feature>
<evidence type="ECO:0000256" key="6">
    <source>
        <dbReference type="SAM" id="MobiDB-lite"/>
    </source>
</evidence>
<feature type="coiled-coil region" evidence="5">
    <location>
        <begin position="1909"/>
        <end position="1964"/>
    </location>
</feature>
<keyword evidence="5" id="KW-0175">Coiled coil</keyword>
<feature type="compositionally biased region" description="Basic and acidic residues" evidence="6">
    <location>
        <begin position="326"/>
        <end position="335"/>
    </location>
</feature>
<evidence type="ECO:0000313" key="8">
    <source>
        <dbReference type="Proteomes" id="UP000838412"/>
    </source>
</evidence>
<organism evidence="7 8">
    <name type="scientific">Branchiostoma lanceolatum</name>
    <name type="common">Common lancelet</name>
    <name type="synonym">Amphioxus lanceolatum</name>
    <dbReference type="NCBI Taxonomy" id="7740"/>
    <lineage>
        <taxon>Eukaryota</taxon>
        <taxon>Metazoa</taxon>
        <taxon>Chordata</taxon>
        <taxon>Cephalochordata</taxon>
        <taxon>Leptocardii</taxon>
        <taxon>Amphioxiformes</taxon>
        <taxon>Branchiostomatidae</taxon>
        <taxon>Branchiostoma</taxon>
    </lineage>
</organism>
<feature type="compositionally biased region" description="Basic and acidic residues" evidence="6">
    <location>
        <begin position="668"/>
        <end position="678"/>
    </location>
</feature>
<evidence type="ECO:0000256" key="3">
    <source>
        <dbReference type="ARBA" id="ARBA00023180"/>
    </source>
</evidence>
<dbReference type="InterPro" id="IPR001258">
    <property type="entry name" value="NHL_repeat"/>
</dbReference>
<feature type="compositionally biased region" description="Polar residues" evidence="6">
    <location>
        <begin position="140"/>
        <end position="149"/>
    </location>
</feature>
<keyword evidence="3" id="KW-0325">Glycoprotein</keyword>
<feature type="compositionally biased region" description="Polar residues" evidence="6">
    <location>
        <begin position="1021"/>
        <end position="1041"/>
    </location>
</feature>
<proteinExistence type="predicted"/>
<dbReference type="EMBL" id="OV696699">
    <property type="protein sequence ID" value="CAH1244407.1"/>
    <property type="molecule type" value="Genomic_DNA"/>
</dbReference>
<feature type="compositionally biased region" description="Basic and acidic residues" evidence="6">
    <location>
        <begin position="416"/>
        <end position="435"/>
    </location>
</feature>
<protein>
    <submittedName>
        <fullName evidence="7">TRIM3 protein</fullName>
    </submittedName>
</protein>
<dbReference type="Pfam" id="PF01436">
    <property type="entry name" value="NHL"/>
    <property type="match status" value="2"/>
</dbReference>
<feature type="compositionally biased region" description="Polar residues" evidence="6">
    <location>
        <begin position="638"/>
        <end position="647"/>
    </location>
</feature>
<dbReference type="PANTHER" id="PTHR10680">
    <property type="entry name" value="PEPTIDYL-GLYCINE ALPHA-AMIDATING MONOOXYGENASE"/>
    <property type="match status" value="1"/>
</dbReference>
<feature type="compositionally biased region" description="Basic and acidic residues" evidence="6">
    <location>
        <begin position="698"/>
        <end position="715"/>
    </location>
</feature>
<feature type="region of interest" description="Disordered" evidence="6">
    <location>
        <begin position="1855"/>
        <end position="1875"/>
    </location>
</feature>
<dbReference type="GO" id="GO:0005576">
    <property type="term" value="C:extracellular region"/>
    <property type="evidence" value="ECO:0007669"/>
    <property type="project" value="TreeGrafter"/>
</dbReference>
<feature type="compositionally biased region" description="Polar residues" evidence="6">
    <location>
        <begin position="163"/>
        <end position="182"/>
    </location>
</feature>
<feature type="compositionally biased region" description="Basic and acidic residues" evidence="6">
    <location>
        <begin position="1441"/>
        <end position="1461"/>
    </location>
</feature>
<dbReference type="SUPFAM" id="SSF101898">
    <property type="entry name" value="NHL repeat"/>
    <property type="match status" value="1"/>
</dbReference>
<feature type="compositionally biased region" description="Basic and acidic residues" evidence="6">
    <location>
        <begin position="548"/>
        <end position="561"/>
    </location>
</feature>
<dbReference type="CDD" id="cd05819">
    <property type="entry name" value="NHL"/>
    <property type="match status" value="1"/>
</dbReference>
<dbReference type="Proteomes" id="UP000838412">
    <property type="component" value="Chromosome 14"/>
</dbReference>
<dbReference type="OrthoDB" id="10040184at2759"/>
<feature type="compositionally biased region" description="Polar residues" evidence="6">
    <location>
        <begin position="107"/>
        <end position="123"/>
    </location>
</feature>
<feature type="repeat" description="NHL" evidence="4">
    <location>
        <begin position="1616"/>
        <end position="1656"/>
    </location>
</feature>
<feature type="compositionally biased region" description="Basic and acidic residues" evidence="6">
    <location>
        <begin position="455"/>
        <end position="465"/>
    </location>
</feature>
<accession>A0A8J9YYU8</accession>
<feature type="compositionally biased region" description="Polar residues" evidence="6">
    <location>
        <begin position="784"/>
        <end position="793"/>
    </location>
</feature>
<feature type="region of interest" description="Disordered" evidence="6">
    <location>
        <begin position="918"/>
        <end position="940"/>
    </location>
</feature>
<gene>
    <name evidence="7" type="primary">TRIM3</name>
    <name evidence="7" type="ORF">BLAG_LOCUS7049</name>
</gene>
<feature type="region of interest" description="Disordered" evidence="6">
    <location>
        <begin position="779"/>
        <end position="905"/>
    </location>
</feature>
<feature type="compositionally biased region" description="Basic and acidic residues" evidence="6">
    <location>
        <begin position="1145"/>
        <end position="1154"/>
    </location>
</feature>
<feature type="compositionally biased region" description="Basic and acidic residues" evidence="6">
    <location>
        <begin position="124"/>
        <end position="138"/>
    </location>
</feature>
<dbReference type="PROSITE" id="PS51125">
    <property type="entry name" value="NHL"/>
    <property type="match status" value="2"/>
</dbReference>
<feature type="compositionally biased region" description="Polar residues" evidence="6">
    <location>
        <begin position="1"/>
        <end position="10"/>
    </location>
</feature>
<feature type="compositionally biased region" description="Basic and acidic residues" evidence="6">
    <location>
        <begin position="1348"/>
        <end position="1366"/>
    </location>
</feature>
<feature type="compositionally biased region" description="Polar residues" evidence="6">
    <location>
        <begin position="1108"/>
        <end position="1127"/>
    </location>
</feature>
<evidence type="ECO:0000313" key="7">
    <source>
        <dbReference type="EMBL" id="CAH1244407.1"/>
    </source>
</evidence>
<dbReference type="Gene3D" id="2.120.10.30">
    <property type="entry name" value="TolB, C-terminal domain"/>
    <property type="match status" value="2"/>
</dbReference>
<feature type="region of interest" description="Disordered" evidence="6">
    <location>
        <begin position="455"/>
        <end position="741"/>
    </location>
</feature>
<evidence type="ECO:0000256" key="2">
    <source>
        <dbReference type="ARBA" id="ARBA00022737"/>
    </source>
</evidence>
<feature type="region of interest" description="Disordered" evidence="6">
    <location>
        <begin position="1441"/>
        <end position="1478"/>
    </location>
</feature>
<evidence type="ECO:0000256" key="1">
    <source>
        <dbReference type="ARBA" id="ARBA00022729"/>
    </source>
</evidence>
<feature type="compositionally biased region" description="Polar residues" evidence="6">
    <location>
        <begin position="612"/>
        <end position="629"/>
    </location>
</feature>
<feature type="compositionally biased region" description="Basic and acidic residues" evidence="6">
    <location>
        <begin position="1128"/>
        <end position="1138"/>
    </location>
</feature>
<dbReference type="InterPro" id="IPR011042">
    <property type="entry name" value="6-blade_b-propeller_TolB-like"/>
</dbReference>
<keyword evidence="8" id="KW-1185">Reference proteome</keyword>
<feature type="region of interest" description="Disordered" evidence="6">
    <location>
        <begin position="1521"/>
        <end position="1553"/>
    </location>
</feature>
<feature type="region of interest" description="Disordered" evidence="6">
    <location>
        <begin position="752"/>
        <end position="771"/>
    </location>
</feature>
<feature type="compositionally biased region" description="Basic and acidic residues" evidence="6">
    <location>
        <begin position="1532"/>
        <end position="1552"/>
    </location>
</feature>
<keyword evidence="2" id="KW-0677">Repeat</keyword>
<feature type="compositionally biased region" description="Basic and acidic residues" evidence="6">
    <location>
        <begin position="1395"/>
        <end position="1414"/>
    </location>
</feature>
<feature type="region of interest" description="Disordered" evidence="6">
    <location>
        <begin position="1390"/>
        <end position="1414"/>
    </location>
</feature>
<feature type="compositionally biased region" description="Basic and acidic residues" evidence="6">
    <location>
        <begin position="218"/>
        <end position="229"/>
    </location>
</feature>
<feature type="compositionally biased region" description="Polar residues" evidence="6">
    <location>
        <begin position="997"/>
        <end position="1007"/>
    </location>
</feature>
<reference evidence="7" key="1">
    <citation type="submission" date="2022-01" db="EMBL/GenBank/DDBJ databases">
        <authorList>
            <person name="Braso-Vives M."/>
        </authorList>
    </citation>
    <scope>NUCLEOTIDE SEQUENCE</scope>
</reference>
<sequence>MSDQQTTEGGNKNDDVSDKSQKKDGSPGTFRSTFKFSFGRKRTTESTKPQATSDKPGQSAALKDQSAQPSKVPPVSENQGQESIQPKPETPSIETKQGESDVLQPPDTASDTTVENAEQSTTQQDREQEGDQDNKDRVQQAATLDNQGTLPFKLETKQGESHVLQSPDTASDNTVENTEQSTVQQDREQEEEQNNKDQVKQAATLDNQDTLPTPEEPSVGKKQIEEHSEVQALQPSDILESFDPLDNTGKSTAQLEDDGLPKKNGQLQKQVSPDYEDAPSNIGESPVANTHAEEHRKSQVLQPSGILDSFDPFDNTGKFAVQLEDEGLHKKDDQLQRQVSPDYKDSRALPDEEESSLENTQDEEHSQGQVLQPSDILGSFDPLDNTGQSTVQLEDEALHKKDGQLQRQVSPDYEDASAHPEESPVRNIHAEEHSKSQVLQSSDILDYFDPIVQHKDEYRKDDETRSQVTGAPSDPERSSQQNKQTKKHNEDHALQSSDIFASFDPLDNTGEYTTQQENEHKENKQLQIISPTTPDFHDALFDPEESSVEDKVTEKHTKDRVLQPSDILEAFDPLDIKGQSTVQVEDEFKDDETQRQVSPDYKDPPTDPGESLGQNKKNSEGQVLQSSDILDSFDPFATTGQSTGQQENEYKKDEQTQMSLDYQESLLDPEKSSWKIEQSDTLESGDTFDDTSHVPAQQEHEDELKTNDQTQRDAFPDTEDLEPPKQPYQGQENKVQDLTKLAGMECQDISAHKDQSLLEDSQDEDNDESLLWFDTPEYLDVPQQPGQLTTEQKQTQEDDRVNLVQWSNSAEVPQDSEHPKEKFEEQDKSQAPQVHTQQSSSVQKKSEEQDNSQVLQWPGSLERYDGNEEHSMRHNQESSDQDISHHQKESQEHASDMNQVLLLSGDQEGKYAPTFQKQSIVQQHQVDENDASQGLLLSTGPEERNVPTIAEQLKFAVKQFLDQVMVPSESSEDQDVLHKQKQPVTLQDQKDVKEKGNVSSESDSSEFQDVPLHDDEVEASQAASLTEQEVSTLPKQSTTQRHQSKEQKTSEALPLSEGPEAKDILPLPNQLVVQHDQADDNGKGDVSSESDSSEFQDIPLQDEEDEVNQSSSSTDQEATTLSKQSMTRRQELKEHETSKALPFFERQDEQKDLSLLEQPTVPRHEAQKDKKKQGMLLSEGTEIQKGSTRPEQQEKKQMSKVSKSQGGAPGQLAAQPYKAVDDDPTQVLLFDPEDNELPLSEGSTDQDDTPLQYFNTSSESDSSDFQDIPSDDVDVSTFLEQPKVQRHRAEKQKSHVLPLSRGLKDRDAPSHSKQSAVQQHKTDQHEKTKVSSESDSLEFEDIPSPVREFPKQRFGERGLDKSHTSVESEILEDEGVLLSPLSPKEKHSLVLVEGSEGRQRGKERVSPQPKDLENRLLEANATIATLMGELDQVRGEIKERANISTDVAKESEHRHRSDTKTPARSVEIGVNTDGEKIQEADLSQASAVYEDDTTKAQSIIAVGEAKKQQKMVSCGVQTDFTDNADAAQQPAEKSEDKEVQERQKPTGKTETKTKKKSAIVEMLKDDEELKAKFNIAENLKKALAAKSKAGQQGKAEALPIEPVKVEEIRHLDRITIGGKGSEPGKFNRPRGVAVSTKNEIFVADRDNRRIQVHNMKGEAIRQIPTTVPGQETLTMRPDDIAIDGNGLLWIVGSDWSTEFVIPYTMEGEPLGMFDLPDTVRFRGITVNPRNNHVIVTLTDKTFGTRGEVRVFRPDGWQLRRVGITQGMVAPMFVTLDKDDNILVSDYGTHSVYAFDQDGEFLFKFGGYGSGVGQLKDPRGICVDSSGNIIVADFGNKRLEMFTSGGKFLRHVTDSTGRPDGIAVGPDGQPRPPRERIPRTPGSLVTVLSVAAALVSVVSLAAVMQGTSHVNRLQIEVSSLQIQLEVEREQKSHTESVVVSLQSQLDQEKSETLNLKERLLIMENEKGTKMTQLPYRSV</sequence>
<evidence type="ECO:0000256" key="5">
    <source>
        <dbReference type="SAM" id="Coils"/>
    </source>
</evidence>
<feature type="compositionally biased region" description="Acidic residues" evidence="6">
    <location>
        <begin position="1261"/>
        <end position="1274"/>
    </location>
</feature>
<dbReference type="PANTHER" id="PTHR10680:SF28">
    <property type="entry name" value="SMP-30_GLUCONOLACTONASE_LRE-LIKE REGION DOMAIN-CONTAINING PROTEIN"/>
    <property type="match status" value="1"/>
</dbReference>
<keyword evidence="1" id="KW-0732">Signal</keyword>
<feature type="compositionally biased region" description="Basic and acidic residues" evidence="6">
    <location>
        <begin position="862"/>
        <end position="895"/>
    </location>
</feature>
<feature type="region of interest" description="Disordered" evidence="6">
    <location>
        <begin position="1"/>
        <end position="443"/>
    </location>
</feature>
<feature type="compositionally biased region" description="Basic and acidic residues" evidence="6">
    <location>
        <begin position="11"/>
        <end position="25"/>
    </location>
</feature>
<name>A0A8J9YYU8_BRALA</name>
<feature type="compositionally biased region" description="Basic and acidic residues" evidence="6">
    <location>
        <begin position="815"/>
        <end position="828"/>
    </location>
</feature>
<feature type="compositionally biased region" description="Basic and acidic residues" evidence="6">
    <location>
        <begin position="1320"/>
        <end position="1332"/>
    </location>
</feature>
<feature type="repeat" description="NHL" evidence="4">
    <location>
        <begin position="1801"/>
        <end position="1844"/>
    </location>
</feature>
<evidence type="ECO:0000256" key="4">
    <source>
        <dbReference type="PROSITE-ProRule" id="PRU00504"/>
    </source>
</evidence>
<feature type="region of interest" description="Disordered" evidence="6">
    <location>
        <begin position="967"/>
        <end position="1368"/>
    </location>
</feature>